<dbReference type="RefSeq" id="WP_006620267.1">
    <property type="nucleotide sequence ID" value="NZ_BIMW01000171.1"/>
</dbReference>
<sequence>MASMDSRIRYQFCCPRLPLAVYREVAAHLRQVEGVQTGLVPMSKDVEGWESSKFDPRSSQVAALSIEYSESPDGDIPSQVERILAYYGDRYGSWQSLDTINTN</sequence>
<evidence type="ECO:0000313" key="1">
    <source>
        <dbReference type="EMBL" id="GCE96063.1"/>
    </source>
</evidence>
<dbReference type="Proteomes" id="UP000326169">
    <property type="component" value="Unassembled WGS sequence"/>
</dbReference>
<dbReference type="GeneID" id="301684903"/>
<protein>
    <submittedName>
        <fullName evidence="1">Uncharacterized protein</fullName>
    </submittedName>
</protein>
<organism evidence="1 2">
    <name type="scientific">Limnospira platensis NIES-46</name>
    <dbReference type="NCBI Taxonomy" id="1236695"/>
    <lineage>
        <taxon>Bacteria</taxon>
        <taxon>Bacillati</taxon>
        <taxon>Cyanobacteriota</taxon>
        <taxon>Cyanophyceae</taxon>
        <taxon>Oscillatoriophycideae</taxon>
        <taxon>Oscillatoriales</taxon>
        <taxon>Sirenicapillariaceae</taxon>
        <taxon>Limnospira</taxon>
    </lineage>
</organism>
<keyword evidence="2" id="KW-1185">Reference proteome</keyword>
<evidence type="ECO:0000313" key="2">
    <source>
        <dbReference type="Proteomes" id="UP000326169"/>
    </source>
</evidence>
<dbReference type="EMBL" id="BIMW01000171">
    <property type="protein sequence ID" value="GCE96063.1"/>
    <property type="molecule type" value="Genomic_DNA"/>
</dbReference>
<accession>A0A5M3T8Q5</accession>
<gene>
    <name evidence="1" type="ORF">NIES46_41300</name>
</gene>
<name>A0A5M3T8Q5_LIMPL</name>
<reference evidence="1 2" key="1">
    <citation type="journal article" date="2019" name="J Genomics">
        <title>The Draft Genome of a Hydrogen-producing Cyanobacterium, Arthrospira platensis NIES-46.</title>
        <authorList>
            <person name="Suzuki S."/>
            <person name="Yamaguchi H."/>
            <person name="Kawachi M."/>
        </authorList>
    </citation>
    <scope>NUCLEOTIDE SEQUENCE [LARGE SCALE GENOMIC DNA]</scope>
    <source>
        <strain evidence="1 2">NIES-46</strain>
    </source>
</reference>
<proteinExistence type="predicted"/>
<comment type="caution">
    <text evidence="1">The sequence shown here is derived from an EMBL/GenBank/DDBJ whole genome shotgun (WGS) entry which is preliminary data.</text>
</comment>